<dbReference type="EMBL" id="FLQR01000008">
    <property type="protein sequence ID" value="SBS73713.1"/>
    <property type="molecule type" value="Genomic_DNA"/>
</dbReference>
<organism evidence="2">
    <name type="scientific">uncultured Microbacterium sp</name>
    <dbReference type="NCBI Taxonomy" id="191216"/>
    <lineage>
        <taxon>Bacteria</taxon>
        <taxon>Bacillati</taxon>
        <taxon>Actinomycetota</taxon>
        <taxon>Actinomycetes</taxon>
        <taxon>Micrococcales</taxon>
        <taxon>Microbacteriaceae</taxon>
        <taxon>Microbacterium</taxon>
        <taxon>environmental samples</taxon>
    </lineage>
</organism>
<keyword evidence="1" id="KW-0812">Transmembrane</keyword>
<keyword evidence="2" id="KW-0808">Transferase</keyword>
<accession>A0A1Y5P4X0</accession>
<feature type="transmembrane region" description="Helical" evidence="1">
    <location>
        <begin position="54"/>
        <end position="73"/>
    </location>
</feature>
<keyword evidence="1" id="KW-1133">Transmembrane helix</keyword>
<reference evidence="2" key="1">
    <citation type="submission" date="2016-03" db="EMBL/GenBank/DDBJ databases">
        <authorList>
            <person name="Ploux O."/>
        </authorList>
    </citation>
    <scope>NUCLEOTIDE SEQUENCE</scope>
    <source>
        <strain evidence="2">UC1</strain>
    </source>
</reference>
<dbReference type="AlphaFoldDB" id="A0A1Y5P4X0"/>
<dbReference type="Pfam" id="PF10823">
    <property type="entry name" value="DUF2568"/>
    <property type="match status" value="1"/>
</dbReference>
<dbReference type="InterPro" id="IPR021214">
    <property type="entry name" value="DUF2568"/>
</dbReference>
<feature type="transmembrane region" description="Helical" evidence="1">
    <location>
        <begin position="109"/>
        <end position="126"/>
    </location>
</feature>
<feature type="transmembrane region" description="Helical" evidence="1">
    <location>
        <begin position="29"/>
        <end position="48"/>
    </location>
</feature>
<proteinExistence type="predicted"/>
<dbReference type="GO" id="GO:0016740">
    <property type="term" value="F:transferase activity"/>
    <property type="evidence" value="ECO:0007669"/>
    <property type="project" value="UniProtKB-KW"/>
</dbReference>
<dbReference type="RefSeq" id="WP_295576761.1">
    <property type="nucleotide sequence ID" value="NZ_FLQR01000008.1"/>
</dbReference>
<evidence type="ECO:0000313" key="2">
    <source>
        <dbReference type="EMBL" id="SBS73713.1"/>
    </source>
</evidence>
<gene>
    <name evidence="2" type="ORF">MIPYR_40333</name>
</gene>
<name>A0A1Y5P4X0_9MICO</name>
<keyword evidence="1" id="KW-0472">Membrane</keyword>
<evidence type="ECO:0000256" key="1">
    <source>
        <dbReference type="SAM" id="Phobius"/>
    </source>
</evidence>
<sequence length="131" mass="13731">MAELPPVRPEKPAEPLAPGTRPALSAVDIVSYLCALFAVGTLAVWGFTAWDAPWNILVGVGAPAIAILLWALFVSPRAVIPVHPFVRALVELLIYAAATIVWWSAGQALIGLAFGVVAVTAGLVAGRRRLA</sequence>
<protein>
    <submittedName>
        <fullName evidence="2">4-amino-4-deoxy-L-arabinose transferase</fullName>
    </submittedName>
</protein>